<dbReference type="OrthoDB" id="2989832at2"/>
<comment type="caution">
    <text evidence="2">The sequence shown here is derived from an EMBL/GenBank/DDBJ whole genome shotgun (WGS) entry which is preliminary data.</text>
</comment>
<dbReference type="AlphaFoldDB" id="A0A4R2BBU9"/>
<dbReference type="RefSeq" id="WP_121611392.1">
    <property type="nucleotide sequence ID" value="NZ_CP033044.1"/>
</dbReference>
<protein>
    <submittedName>
        <fullName evidence="2">Putative small secreted protein</fullName>
    </submittedName>
</protein>
<dbReference type="EMBL" id="SLVV01000007">
    <property type="protein sequence ID" value="TCN24391.1"/>
    <property type="molecule type" value="Genomic_DNA"/>
</dbReference>
<evidence type="ECO:0000259" key="1">
    <source>
        <dbReference type="Pfam" id="PF03413"/>
    </source>
</evidence>
<dbReference type="Pfam" id="PF03413">
    <property type="entry name" value="PepSY"/>
    <property type="match status" value="1"/>
</dbReference>
<evidence type="ECO:0000313" key="2">
    <source>
        <dbReference type="EMBL" id="TCN24391.1"/>
    </source>
</evidence>
<gene>
    <name evidence="2" type="ORF">EV146_10785</name>
</gene>
<proteinExistence type="predicted"/>
<reference evidence="2 3" key="1">
    <citation type="journal article" date="2015" name="Stand. Genomic Sci.">
        <title>Genomic Encyclopedia of Bacterial and Archaeal Type Strains, Phase III: the genomes of soil and plant-associated and newly described type strains.</title>
        <authorList>
            <person name="Whitman W.B."/>
            <person name="Woyke T."/>
            <person name="Klenk H.P."/>
            <person name="Zhou Y."/>
            <person name="Lilburn T.G."/>
            <person name="Beck B.J."/>
            <person name="De Vos P."/>
            <person name="Vandamme P."/>
            <person name="Eisen J.A."/>
            <person name="Garrity G."/>
            <person name="Hugenholtz P."/>
            <person name="Kyrpides N.C."/>
        </authorList>
    </citation>
    <scope>NUCLEOTIDE SEQUENCE [LARGE SCALE GENOMIC DNA]</scope>
    <source>
        <strain evidence="2 3">CV53</strain>
    </source>
</reference>
<sequence length="103" mass="11305">MNWKYFLVGVGTGLAGAYAVKEAVSRKDISPEYVLEQAKAAFKKAGPISGSWINMNPENYSRPPIEYKVYRGGISRTLDGVLEQFEFVADAASGTILETNKLL</sequence>
<dbReference type="InterPro" id="IPR025711">
    <property type="entry name" value="PepSY"/>
</dbReference>
<feature type="domain" description="PepSY" evidence="1">
    <location>
        <begin position="35"/>
        <end position="99"/>
    </location>
</feature>
<evidence type="ECO:0000313" key="3">
    <source>
        <dbReference type="Proteomes" id="UP000295689"/>
    </source>
</evidence>
<dbReference type="Proteomes" id="UP000295689">
    <property type="component" value="Unassembled WGS sequence"/>
</dbReference>
<organism evidence="2 3">
    <name type="scientific">Mesobacillus foraminis</name>
    <dbReference type="NCBI Taxonomy" id="279826"/>
    <lineage>
        <taxon>Bacteria</taxon>
        <taxon>Bacillati</taxon>
        <taxon>Bacillota</taxon>
        <taxon>Bacilli</taxon>
        <taxon>Bacillales</taxon>
        <taxon>Bacillaceae</taxon>
        <taxon>Mesobacillus</taxon>
    </lineage>
</organism>
<accession>A0A4R2BBU9</accession>
<keyword evidence="3" id="KW-1185">Reference proteome</keyword>
<name>A0A4R2BBU9_9BACI</name>